<keyword evidence="2" id="KW-1185">Reference proteome</keyword>
<dbReference type="Proteomes" id="UP000675881">
    <property type="component" value="Chromosome 1"/>
</dbReference>
<proteinExistence type="predicted"/>
<name>A0A7R8CB73_LEPSM</name>
<dbReference type="AlphaFoldDB" id="A0A7R8CB73"/>
<sequence>MLTEKQRKAGFNFYMERRERTVEDWKRVKFTNESPYELFHPQNIRNDRVWNYTRENTPSRHVIKYSPEGITFGEWCHTRTAIFGLQFCLKIAWLIASIMYVTPFCLSKVQKHNLRSSNSPQNLRNMSMAIVHQDQAQQLTYKLPTKRTEFSSFTFWGRDVCLSNSSYLSPIKNLWSILQRRLDEMNQPATNLTVMQKQLSYAFQNIEQKVQEKFDL</sequence>
<dbReference type="InterPro" id="IPR036397">
    <property type="entry name" value="RNaseH_sf"/>
</dbReference>
<gene>
    <name evidence="1" type="ORF">LSAA_2162</name>
</gene>
<organism evidence="1 2">
    <name type="scientific">Lepeophtheirus salmonis</name>
    <name type="common">Salmon louse</name>
    <name type="synonym">Caligus salmonis</name>
    <dbReference type="NCBI Taxonomy" id="72036"/>
    <lineage>
        <taxon>Eukaryota</taxon>
        <taxon>Metazoa</taxon>
        <taxon>Ecdysozoa</taxon>
        <taxon>Arthropoda</taxon>
        <taxon>Crustacea</taxon>
        <taxon>Multicrustacea</taxon>
        <taxon>Hexanauplia</taxon>
        <taxon>Copepoda</taxon>
        <taxon>Siphonostomatoida</taxon>
        <taxon>Caligidae</taxon>
        <taxon>Lepeophtheirus</taxon>
    </lineage>
</organism>
<evidence type="ECO:0000313" key="2">
    <source>
        <dbReference type="Proteomes" id="UP000675881"/>
    </source>
</evidence>
<evidence type="ECO:0000313" key="1">
    <source>
        <dbReference type="EMBL" id="CAF2757902.1"/>
    </source>
</evidence>
<dbReference type="EMBL" id="HG994580">
    <property type="protein sequence ID" value="CAF2757902.1"/>
    <property type="molecule type" value="Genomic_DNA"/>
</dbReference>
<protein>
    <submittedName>
        <fullName evidence="1">(salmon louse) hypothetical protein</fullName>
    </submittedName>
</protein>
<dbReference type="GO" id="GO:0003676">
    <property type="term" value="F:nucleic acid binding"/>
    <property type="evidence" value="ECO:0007669"/>
    <property type="project" value="InterPro"/>
</dbReference>
<dbReference type="Gene3D" id="3.30.420.10">
    <property type="entry name" value="Ribonuclease H-like superfamily/Ribonuclease H"/>
    <property type="match status" value="1"/>
</dbReference>
<accession>A0A7R8CB73</accession>
<reference evidence="1" key="1">
    <citation type="submission" date="2021-02" db="EMBL/GenBank/DDBJ databases">
        <authorList>
            <person name="Bekaert M."/>
        </authorList>
    </citation>
    <scope>NUCLEOTIDE SEQUENCE</scope>
    <source>
        <strain evidence="1">IoA-00</strain>
    </source>
</reference>